<dbReference type="Pfam" id="PF12796">
    <property type="entry name" value="Ank_2"/>
    <property type="match status" value="3"/>
</dbReference>
<dbReference type="InterPro" id="IPR058056">
    <property type="entry name" value="WH_TANC1/2"/>
</dbReference>
<keyword evidence="9" id="KW-1185">Reference proteome</keyword>
<dbReference type="AlphaFoldDB" id="E4X019"/>
<dbReference type="InterPro" id="IPR002110">
    <property type="entry name" value="Ankyrin_rpt"/>
</dbReference>
<feature type="repeat" description="ANK" evidence="4">
    <location>
        <begin position="670"/>
        <end position="702"/>
    </location>
</feature>
<feature type="repeat" description="ANK" evidence="4">
    <location>
        <begin position="901"/>
        <end position="933"/>
    </location>
</feature>
<feature type="repeat" description="ANK" evidence="4">
    <location>
        <begin position="802"/>
        <end position="834"/>
    </location>
</feature>
<name>E4X019_OIKDI</name>
<feature type="repeat" description="ANK" evidence="4">
    <location>
        <begin position="967"/>
        <end position="999"/>
    </location>
</feature>
<feature type="repeat" description="ANK" evidence="4">
    <location>
        <begin position="868"/>
        <end position="900"/>
    </location>
</feature>
<dbReference type="EMBL" id="FN653020">
    <property type="protein sequence ID" value="CBY23117.1"/>
    <property type="molecule type" value="Genomic_DNA"/>
</dbReference>
<feature type="repeat" description="ANK" evidence="4">
    <location>
        <begin position="835"/>
        <end position="867"/>
    </location>
</feature>
<evidence type="ECO:0000256" key="5">
    <source>
        <dbReference type="SAM" id="MobiDB-lite"/>
    </source>
</evidence>
<evidence type="ECO:0000259" key="7">
    <source>
        <dbReference type="Pfam" id="PF25521"/>
    </source>
</evidence>
<feature type="repeat" description="ANK" evidence="4">
    <location>
        <begin position="736"/>
        <end position="768"/>
    </location>
</feature>
<dbReference type="InParanoid" id="E4X019"/>
<gene>
    <name evidence="8" type="ORF">GSOID_T00015045001</name>
</gene>
<protein>
    <submittedName>
        <fullName evidence="8">Uncharacterized protein</fullName>
    </submittedName>
</protein>
<feature type="compositionally biased region" description="Low complexity" evidence="5">
    <location>
        <begin position="1109"/>
        <end position="1144"/>
    </location>
</feature>
<dbReference type="PRINTS" id="PR01415">
    <property type="entry name" value="ANKYRIN"/>
</dbReference>
<evidence type="ECO:0000313" key="8">
    <source>
        <dbReference type="EMBL" id="CBY23117.1"/>
    </source>
</evidence>
<evidence type="ECO:0000256" key="2">
    <source>
        <dbReference type="ARBA" id="ARBA00022737"/>
    </source>
</evidence>
<dbReference type="PANTHER" id="PTHR24198">
    <property type="entry name" value="ANKYRIN REPEAT AND PROTEIN KINASE DOMAIN-CONTAINING PROTEIN"/>
    <property type="match status" value="1"/>
</dbReference>
<dbReference type="Gene3D" id="3.40.50.300">
    <property type="entry name" value="P-loop containing nucleotide triphosphate hydrolases"/>
    <property type="match status" value="1"/>
</dbReference>
<accession>E4X019</accession>
<dbReference type="PROSITE" id="PS50297">
    <property type="entry name" value="ANK_REP_REGION"/>
    <property type="match status" value="7"/>
</dbReference>
<feature type="repeat" description="ANK" evidence="4">
    <location>
        <begin position="934"/>
        <end position="966"/>
    </location>
</feature>
<dbReference type="Proteomes" id="UP000001307">
    <property type="component" value="Unassembled WGS sequence"/>
</dbReference>
<feature type="repeat" description="ANK" evidence="4">
    <location>
        <begin position="703"/>
        <end position="735"/>
    </location>
</feature>
<feature type="repeat" description="ANK" evidence="4">
    <location>
        <begin position="769"/>
        <end position="801"/>
    </location>
</feature>
<dbReference type="InterPro" id="IPR036770">
    <property type="entry name" value="Ankyrin_rpt-contain_sf"/>
</dbReference>
<feature type="compositionally biased region" description="Polar residues" evidence="5">
    <location>
        <begin position="1055"/>
        <end position="1069"/>
    </location>
</feature>
<dbReference type="Gene3D" id="1.25.40.20">
    <property type="entry name" value="Ankyrin repeat-containing domain"/>
    <property type="match status" value="3"/>
</dbReference>
<evidence type="ECO:0000256" key="3">
    <source>
        <dbReference type="ARBA" id="ARBA00023043"/>
    </source>
</evidence>
<feature type="compositionally biased region" description="Polar residues" evidence="5">
    <location>
        <begin position="1152"/>
        <end position="1161"/>
    </location>
</feature>
<dbReference type="SMART" id="SM00248">
    <property type="entry name" value="ANK"/>
    <property type="match status" value="15"/>
</dbReference>
<dbReference type="SUPFAM" id="SSF48403">
    <property type="entry name" value="Ankyrin repeat"/>
    <property type="match status" value="2"/>
</dbReference>
<feature type="domain" description="TANC1/2-like AAA+ ATPase lid" evidence="6">
    <location>
        <begin position="200"/>
        <end position="282"/>
    </location>
</feature>
<keyword evidence="3 4" id="KW-0040">ANK repeat</keyword>
<feature type="domain" description="TANC1/2-like winged helix" evidence="7">
    <location>
        <begin position="285"/>
        <end position="441"/>
    </location>
</feature>
<sequence>MENSPLAHKECGKFNKSSETEWLFTRIEELINTDVEEKSKRGFLLTGNAGAGKSAFIAELCSQKVSENCCSRIHSSVAAHHFVSPFQPRTRKLSFFLKSVSDQLKTKFAELGDLPTSANGDVRSAANSWHSTLSAIAPLRQRHLLVVDGLELSTEIFNFLSNLNLPGWLSVVYSVAKGHKRSREMIKLLDKLLQKVTLDDIRKEAVCKDSQQYILRRLESNQNLRSAVNRDNAEFLSQLHIKASGCFLYLEVVLDGIASGLLALRQVRDIPGTLCGLWLWLIQLLFAKKDFGKVRSILEILAASGSPMKTKTLAETVKLMKPSTEEADLEKRLLLLKPLIFKDSSGWKPIHSSFLAWCQDVKYSTSKFLCDVTKGHLALSTYYAVQCSQMRAQTNILDPTKYKRLTEHLLEHVRHTKFTEAELTLLLVSVGQEREVISWLQMLTDNSLQDSENFLIQKDKINKMFTSIKSFDANGTQKDAEPTLVPLVAAAKFGSTKMIEHLINNGADPLRCEFPAKQNFFQSAAQHGHIEVIDFSFGRLSLIIPRSVQKNGYFETLVKLLRAKDIEGRSALRLACWQGELEVVSLLTTMSVTAGLSLNEVDIEGRSSLFAATYTQTLDVVKCLLENKSDPNLTDRESRTPLSIAALQNQANICAALLAAGADVNLPDMDGLTALHVACYECHENIIDILLEAKANVDKQDNSGLSALMSAVVTGDERIVKKILDVGASLNLLDADCRTVLSLAAQQGHVALVKLFLEMGLDESHSDNIGWTPLHLVAAENHFKCCDSLLEFRTNPDQRDNDGRTPLIVAAMEGHLEIMKSLLDAGADPDIQSYEGFSALRFATLDNQVKSLKLLVDAMADVDSLDTDGRSILYSCVLDQNETMAKEILRQGADPEAQDNEGRRPIHVAAWQGMTSIVKLLIEHGADPNSVDAEGRTAMQNASWQNHVSVVELLVSKGAAIDQFCHQGATPLCVAAQEGHIETCEALIRLGADPHQPDNCGRTPLRVAEKAGHSALLKVLKSVSTQPIIPIKAAPFEAAFKISTNLKVSQAESSGFVSDQNQEMINSPGNKKKQSKLNEHDASSDYELNFTDEIKSLTLPKSFRSRPNSHASKVSNSNLSSSLLNGSINQSANSVSSSTTPSKSSDAKMRRSNSMKGRISQLSKRVSKISLNFKPDKSTNSDDLSEDVLSFKRCTEKARINLAPAVNPLQLSTNKTPITEKLPAYMIPKGHETENMEFECDKRTAAQLHVDQMISQSLRRSKR</sequence>
<keyword evidence="1" id="KW-0597">Phosphoprotein</keyword>
<dbReference type="OrthoDB" id="427518at2759"/>
<evidence type="ECO:0000259" key="6">
    <source>
        <dbReference type="Pfam" id="PF25520"/>
    </source>
</evidence>
<evidence type="ECO:0000256" key="1">
    <source>
        <dbReference type="ARBA" id="ARBA00022553"/>
    </source>
</evidence>
<reference evidence="8" key="1">
    <citation type="journal article" date="2010" name="Science">
        <title>Plasticity of animal genome architecture unmasked by rapid evolution of a pelagic tunicate.</title>
        <authorList>
            <person name="Denoeud F."/>
            <person name="Henriet S."/>
            <person name="Mungpakdee S."/>
            <person name="Aury J.M."/>
            <person name="Da Silva C."/>
            <person name="Brinkmann H."/>
            <person name="Mikhaleva J."/>
            <person name="Olsen L.C."/>
            <person name="Jubin C."/>
            <person name="Canestro C."/>
            <person name="Bouquet J.M."/>
            <person name="Danks G."/>
            <person name="Poulain J."/>
            <person name="Campsteijn C."/>
            <person name="Adamski M."/>
            <person name="Cross I."/>
            <person name="Yadetie F."/>
            <person name="Muffato M."/>
            <person name="Louis A."/>
            <person name="Butcher S."/>
            <person name="Tsagkogeorga G."/>
            <person name="Konrad A."/>
            <person name="Singh S."/>
            <person name="Jensen M.F."/>
            <person name="Cong E.H."/>
            <person name="Eikeseth-Otteraa H."/>
            <person name="Noel B."/>
            <person name="Anthouard V."/>
            <person name="Porcel B.M."/>
            <person name="Kachouri-Lafond R."/>
            <person name="Nishino A."/>
            <person name="Ugolini M."/>
            <person name="Chourrout P."/>
            <person name="Nishida H."/>
            <person name="Aasland R."/>
            <person name="Huzurbazar S."/>
            <person name="Westhof E."/>
            <person name="Delsuc F."/>
            <person name="Lehrach H."/>
            <person name="Reinhardt R."/>
            <person name="Weissenbach J."/>
            <person name="Roy S.W."/>
            <person name="Artiguenave F."/>
            <person name="Postlethwait J.H."/>
            <person name="Manak J.R."/>
            <person name="Thompson E.M."/>
            <person name="Jaillon O."/>
            <person name="Du Pasquier L."/>
            <person name="Boudinot P."/>
            <person name="Liberles D.A."/>
            <person name="Volff J.N."/>
            <person name="Philippe H."/>
            <person name="Lenhard B."/>
            <person name="Roest Crollius H."/>
            <person name="Wincker P."/>
            <person name="Chourrout D."/>
        </authorList>
    </citation>
    <scope>NUCLEOTIDE SEQUENCE [LARGE SCALE GENOMIC DNA]</scope>
</reference>
<dbReference type="PANTHER" id="PTHR24198:SF165">
    <property type="entry name" value="ANKYRIN REPEAT-CONTAINING PROTEIN-RELATED"/>
    <property type="match status" value="1"/>
</dbReference>
<proteinExistence type="predicted"/>
<feature type="repeat" description="ANK" evidence="4">
    <location>
        <begin position="604"/>
        <end position="636"/>
    </location>
</feature>
<organism evidence="8">
    <name type="scientific">Oikopleura dioica</name>
    <name type="common">Tunicate</name>
    <dbReference type="NCBI Taxonomy" id="34765"/>
    <lineage>
        <taxon>Eukaryota</taxon>
        <taxon>Metazoa</taxon>
        <taxon>Chordata</taxon>
        <taxon>Tunicata</taxon>
        <taxon>Appendicularia</taxon>
        <taxon>Copelata</taxon>
        <taxon>Oikopleuridae</taxon>
        <taxon>Oikopleura</taxon>
    </lineage>
</organism>
<dbReference type="InterPro" id="IPR058018">
    <property type="entry name" value="AAA_lid_TANC1/2"/>
</dbReference>
<feature type="region of interest" description="Disordered" evidence="5">
    <location>
        <begin position="1101"/>
        <end position="1161"/>
    </location>
</feature>
<keyword evidence="2" id="KW-0677">Repeat</keyword>
<feature type="repeat" description="ANK" evidence="4">
    <location>
        <begin position="637"/>
        <end position="669"/>
    </location>
</feature>
<dbReference type="InterPro" id="IPR027417">
    <property type="entry name" value="P-loop_NTPase"/>
</dbReference>
<evidence type="ECO:0000256" key="4">
    <source>
        <dbReference type="PROSITE-ProRule" id="PRU00023"/>
    </source>
</evidence>
<evidence type="ECO:0000313" key="9">
    <source>
        <dbReference type="Proteomes" id="UP000001307"/>
    </source>
</evidence>
<dbReference type="Pfam" id="PF25521">
    <property type="entry name" value="WHD_TANC1"/>
    <property type="match status" value="1"/>
</dbReference>
<feature type="region of interest" description="Disordered" evidence="5">
    <location>
        <begin position="1055"/>
        <end position="1084"/>
    </location>
</feature>
<dbReference type="Pfam" id="PF25520">
    <property type="entry name" value="AAA_lid_TANC1"/>
    <property type="match status" value="1"/>
</dbReference>
<dbReference type="PROSITE" id="PS50088">
    <property type="entry name" value="ANK_REPEAT"/>
    <property type="match status" value="12"/>
</dbReference>